<dbReference type="GO" id="GO:0006281">
    <property type="term" value="P:DNA repair"/>
    <property type="evidence" value="ECO:0007669"/>
    <property type="project" value="UniProtKB-KW"/>
</dbReference>
<dbReference type="SUPFAM" id="SSF53155">
    <property type="entry name" value="Methylated DNA-protein cysteine methyltransferase domain"/>
    <property type="match status" value="1"/>
</dbReference>
<evidence type="ECO:0000313" key="8">
    <source>
        <dbReference type="EMBL" id="MBB6249725.1"/>
    </source>
</evidence>
<dbReference type="EMBL" id="JACIIZ010000001">
    <property type="protein sequence ID" value="MBB6249725.1"/>
    <property type="molecule type" value="Genomic_DNA"/>
</dbReference>
<evidence type="ECO:0000256" key="1">
    <source>
        <dbReference type="ARBA" id="ARBA00001286"/>
    </source>
</evidence>
<comment type="caution">
    <text evidence="8">The sequence shown here is derived from an EMBL/GenBank/DDBJ whole genome shotgun (WGS) entry which is preliminary data.</text>
</comment>
<name>A0A7X0ATD5_9PROT</name>
<dbReference type="InterPro" id="IPR036631">
    <property type="entry name" value="MGMT_N_sf"/>
</dbReference>
<dbReference type="Pfam" id="PF01035">
    <property type="entry name" value="DNA_binding_1"/>
    <property type="match status" value="1"/>
</dbReference>
<proteinExistence type="predicted"/>
<dbReference type="InterPro" id="IPR014048">
    <property type="entry name" value="MethylDNA_cys_MeTrfase_DNA-bd"/>
</dbReference>
<evidence type="ECO:0000256" key="6">
    <source>
        <dbReference type="ARBA" id="ARBA00049348"/>
    </source>
</evidence>
<evidence type="ECO:0000256" key="5">
    <source>
        <dbReference type="ARBA" id="ARBA00023204"/>
    </source>
</evidence>
<keyword evidence="4" id="KW-0227">DNA damage</keyword>
<evidence type="ECO:0000256" key="3">
    <source>
        <dbReference type="ARBA" id="ARBA00022679"/>
    </source>
</evidence>
<sequence length="195" mass="19911">MTARAHILFDTAIGACALVWGPGGIVGAQLPEAGRSQAEARLARRFPGSTLAAEEALPAVVGAARARIQALMAGEAVDIGDIPLDLAGLDPFALQVYAITRAIPRGATLTYGTVADRIGAPRGAARAVGQALGHNPIPILIPCHRVLAAGGGTGGFSASGGVDTKFRILAIERARPENEAPSLFDALPLAIKPRT</sequence>
<comment type="catalytic activity">
    <reaction evidence="1">
        <text>a 4-O-methyl-thymidine in DNA + L-cysteinyl-[protein] = a thymidine in DNA + S-methyl-L-cysteinyl-[protein]</text>
        <dbReference type="Rhea" id="RHEA:53428"/>
        <dbReference type="Rhea" id="RHEA-COMP:10131"/>
        <dbReference type="Rhea" id="RHEA-COMP:10132"/>
        <dbReference type="Rhea" id="RHEA-COMP:13555"/>
        <dbReference type="Rhea" id="RHEA-COMP:13556"/>
        <dbReference type="ChEBI" id="CHEBI:29950"/>
        <dbReference type="ChEBI" id="CHEBI:82612"/>
        <dbReference type="ChEBI" id="CHEBI:137386"/>
        <dbReference type="ChEBI" id="CHEBI:137387"/>
        <dbReference type="EC" id="2.1.1.63"/>
    </reaction>
</comment>
<evidence type="ECO:0000313" key="9">
    <source>
        <dbReference type="Proteomes" id="UP000539175"/>
    </source>
</evidence>
<protein>
    <submittedName>
        <fullName evidence="8">Methylated-DNA-[protein]-cysteine S-methyltransferase</fullName>
        <ecNumber evidence="8">2.1.1.63</ecNumber>
    </submittedName>
</protein>
<dbReference type="NCBIfam" id="TIGR00589">
    <property type="entry name" value="ogt"/>
    <property type="match status" value="1"/>
</dbReference>
<gene>
    <name evidence="8" type="ORF">FHS74_000258</name>
</gene>
<dbReference type="Proteomes" id="UP000539175">
    <property type="component" value="Unassembled WGS sequence"/>
</dbReference>
<keyword evidence="5" id="KW-0234">DNA repair</keyword>
<dbReference type="EC" id="2.1.1.63" evidence="8"/>
<accession>A0A7X0ATD5</accession>
<dbReference type="CDD" id="cd06445">
    <property type="entry name" value="ATase"/>
    <property type="match status" value="1"/>
</dbReference>
<evidence type="ECO:0000259" key="7">
    <source>
        <dbReference type="Pfam" id="PF01035"/>
    </source>
</evidence>
<dbReference type="PROSITE" id="PS00374">
    <property type="entry name" value="MGMT"/>
    <property type="match status" value="1"/>
</dbReference>
<keyword evidence="3 8" id="KW-0808">Transferase</keyword>
<dbReference type="PANTHER" id="PTHR10815:SF5">
    <property type="entry name" value="METHYLATED-DNA--PROTEIN-CYSTEINE METHYLTRANSFERASE"/>
    <property type="match status" value="1"/>
</dbReference>
<dbReference type="InterPro" id="IPR001497">
    <property type="entry name" value="MethylDNA_cys_MeTrfase_AS"/>
</dbReference>
<organism evidence="8 9">
    <name type="scientific">Nitrospirillum iridis</name>
    <dbReference type="NCBI Taxonomy" id="765888"/>
    <lineage>
        <taxon>Bacteria</taxon>
        <taxon>Pseudomonadati</taxon>
        <taxon>Pseudomonadota</taxon>
        <taxon>Alphaproteobacteria</taxon>
        <taxon>Rhodospirillales</taxon>
        <taxon>Azospirillaceae</taxon>
        <taxon>Nitrospirillum</taxon>
    </lineage>
</organism>
<dbReference type="PANTHER" id="PTHR10815">
    <property type="entry name" value="METHYLATED-DNA--PROTEIN-CYSTEINE METHYLTRANSFERASE"/>
    <property type="match status" value="1"/>
</dbReference>
<keyword evidence="2 8" id="KW-0489">Methyltransferase</keyword>
<dbReference type="GO" id="GO:0003908">
    <property type="term" value="F:methylated-DNA-[protein]-cysteine S-methyltransferase activity"/>
    <property type="evidence" value="ECO:0007669"/>
    <property type="project" value="UniProtKB-EC"/>
</dbReference>
<comment type="catalytic activity">
    <reaction evidence="6">
        <text>a 6-O-methyl-2'-deoxyguanosine in DNA + L-cysteinyl-[protein] = S-methyl-L-cysteinyl-[protein] + a 2'-deoxyguanosine in DNA</text>
        <dbReference type="Rhea" id="RHEA:24000"/>
        <dbReference type="Rhea" id="RHEA-COMP:10131"/>
        <dbReference type="Rhea" id="RHEA-COMP:10132"/>
        <dbReference type="Rhea" id="RHEA-COMP:11367"/>
        <dbReference type="Rhea" id="RHEA-COMP:11368"/>
        <dbReference type="ChEBI" id="CHEBI:29950"/>
        <dbReference type="ChEBI" id="CHEBI:82612"/>
        <dbReference type="ChEBI" id="CHEBI:85445"/>
        <dbReference type="ChEBI" id="CHEBI:85448"/>
        <dbReference type="EC" id="2.1.1.63"/>
    </reaction>
</comment>
<dbReference type="RefSeq" id="WP_184796712.1">
    <property type="nucleotide sequence ID" value="NZ_JACIIZ010000001.1"/>
</dbReference>
<evidence type="ECO:0000256" key="4">
    <source>
        <dbReference type="ARBA" id="ARBA00022763"/>
    </source>
</evidence>
<reference evidence="8 9" key="1">
    <citation type="submission" date="2020-08" db="EMBL/GenBank/DDBJ databases">
        <title>Genomic Encyclopedia of Type Strains, Phase IV (KMG-IV): sequencing the most valuable type-strain genomes for metagenomic binning, comparative biology and taxonomic classification.</title>
        <authorList>
            <person name="Goeker M."/>
        </authorList>
    </citation>
    <scope>NUCLEOTIDE SEQUENCE [LARGE SCALE GENOMIC DNA]</scope>
    <source>
        <strain evidence="8 9">DSM 22198</strain>
    </source>
</reference>
<keyword evidence="9" id="KW-1185">Reference proteome</keyword>
<evidence type="ECO:0000256" key="2">
    <source>
        <dbReference type="ARBA" id="ARBA00022603"/>
    </source>
</evidence>
<dbReference type="SUPFAM" id="SSF46767">
    <property type="entry name" value="Methylated DNA-protein cysteine methyltransferase, C-terminal domain"/>
    <property type="match status" value="1"/>
</dbReference>
<dbReference type="AlphaFoldDB" id="A0A7X0ATD5"/>
<dbReference type="GO" id="GO:0032259">
    <property type="term" value="P:methylation"/>
    <property type="evidence" value="ECO:0007669"/>
    <property type="project" value="UniProtKB-KW"/>
</dbReference>
<dbReference type="Gene3D" id="1.10.10.10">
    <property type="entry name" value="Winged helix-like DNA-binding domain superfamily/Winged helix DNA-binding domain"/>
    <property type="match status" value="1"/>
</dbReference>
<feature type="domain" description="Methylated-DNA-[protein]-cysteine S-methyltransferase DNA binding" evidence="7">
    <location>
        <begin position="91"/>
        <end position="173"/>
    </location>
</feature>
<dbReference type="InterPro" id="IPR036217">
    <property type="entry name" value="MethylDNA_cys_MeTrfase_DNAb"/>
</dbReference>
<dbReference type="InterPro" id="IPR036388">
    <property type="entry name" value="WH-like_DNA-bd_sf"/>
</dbReference>